<feature type="transmembrane region" description="Helical" evidence="1">
    <location>
        <begin position="37"/>
        <end position="55"/>
    </location>
</feature>
<evidence type="ECO:0000256" key="1">
    <source>
        <dbReference type="SAM" id="Phobius"/>
    </source>
</evidence>
<keyword evidence="1" id="KW-1133">Transmembrane helix</keyword>
<sequence>MKRLAVNLVALALATFIGSVAVTQVAYVFHVHVAKNPMAPLVLGFLIALIVAAIAPRTAFWPRFLVFTGIFLLELALYVVFTNTMLFLLEHYWSGNLEAAKPWLHIGLLMHIITFVAGLLVLRRFRLPKPTEIDVDWAR</sequence>
<gene>
    <name evidence="2" type="ORF">HB778_04120</name>
</gene>
<accession>A0A7G6SN45</accession>
<feature type="transmembrane region" description="Helical" evidence="1">
    <location>
        <begin position="64"/>
        <end position="88"/>
    </location>
</feature>
<evidence type="ECO:0000313" key="2">
    <source>
        <dbReference type="EMBL" id="QND55927.1"/>
    </source>
</evidence>
<dbReference type="AlphaFoldDB" id="A0A7G6SN45"/>
<protein>
    <submittedName>
        <fullName evidence="2">DUF4175 domain-containing protein</fullName>
    </submittedName>
</protein>
<dbReference type="Proteomes" id="UP000515465">
    <property type="component" value="Chromosome"/>
</dbReference>
<dbReference type="RefSeq" id="WP_183461696.1">
    <property type="nucleotide sequence ID" value="NZ_CP050296.1"/>
</dbReference>
<feature type="transmembrane region" description="Helical" evidence="1">
    <location>
        <begin position="103"/>
        <end position="122"/>
    </location>
</feature>
<organism evidence="2 3">
    <name type="scientific">Mesorhizobium huakuii</name>
    <dbReference type="NCBI Taxonomy" id="28104"/>
    <lineage>
        <taxon>Bacteria</taxon>
        <taxon>Pseudomonadati</taxon>
        <taxon>Pseudomonadota</taxon>
        <taxon>Alphaproteobacteria</taxon>
        <taxon>Hyphomicrobiales</taxon>
        <taxon>Phyllobacteriaceae</taxon>
        <taxon>Mesorhizobium</taxon>
    </lineage>
</organism>
<reference evidence="3" key="1">
    <citation type="journal article" date="2020" name="Mol. Plant Microbe">
        <title>Rhizobial microsymbionts of the narrowly endemic Oxytropis species growing in Kamchatka are characterized by significant genetic diversity and possess a set of genes that are associated with T3SS and T6SS secretion systems and can affect the development of symbiosis.</title>
        <authorList>
            <person name="Safronova V."/>
            <person name="Guro P."/>
            <person name="Sazanova A."/>
            <person name="Kuznetsova I."/>
            <person name="Belimov A."/>
            <person name="Yakubov V."/>
            <person name="Chirak E."/>
            <person name="Afonin A."/>
            <person name="Gogolev Y."/>
            <person name="Andronov E."/>
            <person name="Tikhonovich I."/>
        </authorList>
    </citation>
    <scope>NUCLEOTIDE SEQUENCE [LARGE SCALE GENOMIC DNA]</scope>
    <source>
        <strain evidence="3">583</strain>
    </source>
</reference>
<dbReference type="EMBL" id="CP050296">
    <property type="protein sequence ID" value="QND55927.1"/>
    <property type="molecule type" value="Genomic_DNA"/>
</dbReference>
<keyword evidence="1" id="KW-0472">Membrane</keyword>
<name>A0A7G6SN45_9HYPH</name>
<evidence type="ECO:0000313" key="3">
    <source>
        <dbReference type="Proteomes" id="UP000515465"/>
    </source>
</evidence>
<proteinExistence type="predicted"/>
<keyword evidence="1" id="KW-0812">Transmembrane</keyword>